<dbReference type="InterPro" id="IPR052895">
    <property type="entry name" value="HetReg/Transcr_Mod"/>
</dbReference>
<dbReference type="PANTHER" id="PTHR24148">
    <property type="entry name" value="ANKYRIN REPEAT DOMAIN-CONTAINING PROTEIN 39 HOMOLOG-RELATED"/>
    <property type="match status" value="1"/>
</dbReference>
<dbReference type="Proteomes" id="UP000028045">
    <property type="component" value="Unassembled WGS sequence"/>
</dbReference>
<feature type="compositionally biased region" description="Basic and acidic residues" evidence="1">
    <location>
        <begin position="510"/>
        <end position="525"/>
    </location>
</feature>
<feature type="compositionally biased region" description="Acidic residues" evidence="1">
    <location>
        <begin position="376"/>
        <end position="385"/>
    </location>
</feature>
<feature type="compositionally biased region" description="Basic and acidic residues" evidence="1">
    <location>
        <begin position="386"/>
        <end position="405"/>
    </location>
</feature>
<evidence type="ECO:0000313" key="4">
    <source>
        <dbReference type="Proteomes" id="UP000028045"/>
    </source>
</evidence>
<reference evidence="3 4" key="1">
    <citation type="journal article" date="2014" name="BMC Genomics">
        <title>Comparative genome sequencing reveals chemotype-specific gene clusters in the toxigenic black mold Stachybotrys.</title>
        <authorList>
            <person name="Semeiks J."/>
            <person name="Borek D."/>
            <person name="Otwinowski Z."/>
            <person name="Grishin N.V."/>
        </authorList>
    </citation>
    <scope>NUCLEOTIDE SEQUENCE [LARGE SCALE GENOMIC DNA]</scope>
    <source>
        <strain evidence="4">CBS 109288 / IBT 7711</strain>
    </source>
</reference>
<name>A0A084BCL1_STACB</name>
<dbReference type="Gene3D" id="3.40.50.300">
    <property type="entry name" value="P-loop containing nucleotide triphosphate hydrolases"/>
    <property type="match status" value="1"/>
</dbReference>
<gene>
    <name evidence="3" type="ORF">S7711_08631</name>
</gene>
<dbReference type="Pfam" id="PF06985">
    <property type="entry name" value="HET"/>
    <property type="match status" value="1"/>
</dbReference>
<accession>A0A084BCL1</accession>
<organism evidence="3 4">
    <name type="scientific">Stachybotrys chartarum (strain CBS 109288 / IBT 7711)</name>
    <name type="common">Toxic black mold</name>
    <name type="synonym">Stilbospora chartarum</name>
    <dbReference type="NCBI Taxonomy" id="1280523"/>
    <lineage>
        <taxon>Eukaryota</taxon>
        <taxon>Fungi</taxon>
        <taxon>Dikarya</taxon>
        <taxon>Ascomycota</taxon>
        <taxon>Pezizomycotina</taxon>
        <taxon>Sordariomycetes</taxon>
        <taxon>Hypocreomycetidae</taxon>
        <taxon>Hypocreales</taxon>
        <taxon>Stachybotryaceae</taxon>
        <taxon>Stachybotrys</taxon>
    </lineage>
</organism>
<dbReference type="HOGENOM" id="CLU_273215_0_0_1"/>
<evidence type="ECO:0000256" key="1">
    <source>
        <dbReference type="SAM" id="MobiDB-lite"/>
    </source>
</evidence>
<dbReference type="InterPro" id="IPR027417">
    <property type="entry name" value="P-loop_NTPase"/>
</dbReference>
<proteinExistence type="predicted"/>
<feature type="region of interest" description="Disordered" evidence="1">
    <location>
        <begin position="362"/>
        <end position="405"/>
    </location>
</feature>
<protein>
    <recommendedName>
        <fullName evidence="2">Heterokaryon incompatibility domain-containing protein</fullName>
    </recommendedName>
</protein>
<dbReference type="Pfam" id="PF26639">
    <property type="entry name" value="Het-6_barrel"/>
    <property type="match status" value="1"/>
</dbReference>
<dbReference type="AlphaFoldDB" id="A0A084BCL1"/>
<feature type="region of interest" description="Disordered" evidence="1">
    <location>
        <begin position="510"/>
        <end position="531"/>
    </location>
</feature>
<dbReference type="EMBL" id="KL647379">
    <property type="protein sequence ID" value="KEY75290.1"/>
    <property type="molecule type" value="Genomic_DNA"/>
</dbReference>
<evidence type="ECO:0000313" key="3">
    <source>
        <dbReference type="EMBL" id="KEY75290.1"/>
    </source>
</evidence>
<sequence>MDNNTTFGNANYGFQAGVINGSVHAEFHASQGKEGIRDFHNPDFSLMRAPPEERAEIPPCPSIVIPFSRNPDFVDRRTTVDQGTIIDQIIQKCRRTGSRTALVGLGGVGKSQLAIEYAYRIRQRSPETWVFWIHASSAARFEQSIRDIADSAKIYGWQNPKANISQLVHGWLHDKTKGRWVLILDNLDNATFLTSPNGGSSGGTWIDPCHIVEQELVEEAEIIEIELMNVKDAVTLFGKKVSRPISNDASELVTTLVASLEYMPLAIVQAAAYISQKWPRCSFKQYLDDYQASDRKRAGLLSCEGGKLCRDANAKNSILISWQISFDHIRQDRPSAADLLLFMSFYGRQGIPEILLRDQDATNQQSSQMVQIEDTRETEDEETENEDSKDGWSDDNSTEMRSDKSKKNGLEDDVLVLRNYSFVTTNEDGCTFEMHRLVQLATLEWLEFHKQEEQWRHRFLTKLCKEMPTGEYENWAICRMLFLHAQSAAAQIPETRDWRRDWATMEARKKSFEAPGRGHEQRATERQNQFDIPRDIPRGAVSLFSALNTIVRSTCKCNVHERCDGTCSRDASNSWQEVSAGDENIYYTVKLEGFGCASDSILHGPTTLGNTLEEYEYARLEPGKRMIRLLKPHQAIYREDPVMCESIVCNLDSAPKFAALSYCWGPETDDLRKILLVPDGKVFMARPSLEGALKRQRARLRSEEEEWIWADAICINQRRHRESRTALDDAGYIQESQHSHDLMKRTAIAKEIGLPTHDQPRPQSLADPCYYSYWHIFTKPWFTRTWVIQEIVLAKRALGALGRFEFEWTDLEKSFQVLAPEFNDFLAQRQGLPQAERRQLALALRNFTNIMRIRKYFAAGNLDAINFMELARNFEVTEPRDKIFALLALFAESDKKGLDDYSLSAGDLFCRFAVCQAENGRAVKLLDHAGLQRKGAANTPSWVPDWTFKAESSAEIVSRCRKWLSANLRKFDSSFCVASGRALLLRGFLVDRILVAQESVILDFECNRLMEAKMGITEAFSLLQRFRELCGSVYSNVDEAFARLLILDEGVRQRGRSLEKALVDNALETYRRLMGTAPLDIENLAQQEKINIERYTQLFMSCKGRRFAITLRGYLALVPKLAQEDDTVIVFPGAAVPHILRHAEDAESFLLIGDAYIHALTPSRVLQYTAGQESVVMLV</sequence>
<evidence type="ECO:0000259" key="2">
    <source>
        <dbReference type="Pfam" id="PF06985"/>
    </source>
</evidence>
<dbReference type="InterPro" id="IPR010730">
    <property type="entry name" value="HET"/>
</dbReference>
<dbReference type="PANTHER" id="PTHR24148:SF64">
    <property type="entry name" value="HETEROKARYON INCOMPATIBILITY DOMAIN-CONTAINING PROTEIN"/>
    <property type="match status" value="1"/>
</dbReference>
<dbReference type="OrthoDB" id="2157530at2759"/>
<dbReference type="SUPFAM" id="SSF52540">
    <property type="entry name" value="P-loop containing nucleoside triphosphate hydrolases"/>
    <property type="match status" value="1"/>
</dbReference>
<feature type="domain" description="Heterokaryon incompatibility" evidence="2">
    <location>
        <begin position="657"/>
        <end position="790"/>
    </location>
</feature>
<keyword evidence="4" id="KW-1185">Reference proteome</keyword>